<dbReference type="EMBL" id="CP090641">
    <property type="protein sequence ID" value="WFN20853.1"/>
    <property type="molecule type" value="Genomic_DNA"/>
</dbReference>
<reference evidence="2" key="2">
    <citation type="journal article" date="2017" name="Genome Announc.">
        <title>High-Quality Draft Genome Sequence of Burkholderia contaminans CH-1, a Gram-Negative Bacterium That Metabolizes 2-Azahypoxanthine, a Plant Growth-Regulating Compound.</title>
        <authorList>
            <person name="Choi J.-H."/>
            <person name="Sugiura H."/>
            <person name="Moriuchi R."/>
            <person name="Kawagishi H."/>
            <person name="Dohra H."/>
        </authorList>
    </citation>
    <scope>NUCLEOTIDE SEQUENCE</scope>
    <source>
        <strain evidence="2">CH-1</strain>
    </source>
</reference>
<dbReference type="Proteomes" id="UP000664048">
    <property type="component" value="Unassembled WGS sequence"/>
</dbReference>
<proteinExistence type="predicted"/>
<dbReference type="AlphaFoldDB" id="A0A250L2F2"/>
<reference evidence="5 7" key="5">
    <citation type="submission" date="2021-12" db="EMBL/GenBank/DDBJ databases">
        <title>Genomic and phenotypic characterization of three Burkholderia contaminans isolates recovered from different sources.</title>
        <authorList>
            <person name="Lopez De Volder A."/>
            <person name="Fan Y."/>
            <person name="Nunvar J."/>
            <person name="Herrera T."/>
            <person name="Timp W."/>
            <person name="Degrossi J."/>
        </authorList>
    </citation>
    <scope>NUCLEOTIDE SEQUENCE [LARGE SCALE GENOMIC DNA]</scope>
    <source>
        <strain evidence="5 7">LMG 23361</strain>
    </source>
</reference>
<dbReference type="RefSeq" id="WP_135370712.1">
    <property type="nucleotide sequence ID" value="NZ_AP018357.1"/>
</dbReference>
<reference evidence="3" key="3">
    <citation type="submission" date="2021-01" db="EMBL/GenBank/DDBJ databases">
        <title>Outbreak of Burkholderia contaminns endophthalmitis traced to a clinical ventilation system.</title>
        <authorList>
            <person name="Lipuma J."/>
            <person name="Spilker T."/>
            <person name="Kratholm J."/>
        </authorList>
    </citation>
    <scope>NUCLEOTIDE SEQUENCE</scope>
    <source>
        <strain evidence="3">HI4954</strain>
    </source>
</reference>
<dbReference type="GeneID" id="93190406"/>
<reference evidence="2" key="1">
    <citation type="journal article" date="2016" name="Biosci. Biotechnol. Biochem.">
        <title>Bioconversion of AHX to AOH by resting cells of Burkholderia contaminans CH-1.</title>
        <authorList>
            <person name="Choi J.H."/>
            <person name="Kikuchi A."/>
            <person name="Pumkaeo P."/>
            <person name="Hirai H."/>
            <person name="Tokuyama S."/>
            <person name="Kawagishi H."/>
        </authorList>
    </citation>
    <scope>NUCLEOTIDE SEQUENCE</scope>
    <source>
        <strain evidence="2">CH-1</strain>
    </source>
</reference>
<evidence type="ECO:0000313" key="6">
    <source>
        <dbReference type="Proteomes" id="UP000664048"/>
    </source>
</evidence>
<evidence type="ECO:0000313" key="5">
    <source>
        <dbReference type="EMBL" id="WFN20853.1"/>
    </source>
</evidence>
<feature type="signal peptide" evidence="1">
    <location>
        <begin position="1"/>
        <end position="20"/>
    </location>
</feature>
<feature type="chain" id="PRO_5044570546" description="Lipoprotein" evidence="1">
    <location>
        <begin position="21"/>
        <end position="307"/>
    </location>
</feature>
<organism evidence="2">
    <name type="scientific">Burkholderia contaminans</name>
    <dbReference type="NCBI Taxonomy" id="488447"/>
    <lineage>
        <taxon>Bacteria</taxon>
        <taxon>Pseudomonadati</taxon>
        <taxon>Pseudomonadota</taxon>
        <taxon>Betaproteobacteria</taxon>
        <taxon>Burkholderiales</taxon>
        <taxon>Burkholderiaceae</taxon>
        <taxon>Burkholderia</taxon>
        <taxon>Burkholderia cepacia complex</taxon>
    </lineage>
</organism>
<dbReference type="Proteomes" id="UP001220209">
    <property type="component" value="Chromosome 2"/>
</dbReference>
<evidence type="ECO:0008006" key="8">
    <source>
        <dbReference type="Google" id="ProtNLM"/>
    </source>
</evidence>
<accession>A0A250L2F2</accession>
<reference evidence="4 6" key="4">
    <citation type="submission" date="2021-03" db="EMBL/GenBank/DDBJ databases">
        <title>Clinical course, treatment and visual outcome of an outbreak of Burkholderia contaminans endophthalmitis following cataract surgery.</title>
        <authorList>
            <person name="Lind C."/>
            <person name="Olsen K."/>
            <person name="Angelsen N.K."/>
            <person name="Krefting E.A."/>
            <person name="Fossen K."/>
            <person name="Gravningen K."/>
            <person name="Depoorter E."/>
            <person name="Vandamme P."/>
            <person name="Bertelsen G."/>
        </authorList>
    </citation>
    <scope>NUCLEOTIDE SEQUENCE [LARGE SCALE GENOMIC DNA]</scope>
    <source>
        <strain evidence="4 6">51242556</strain>
    </source>
</reference>
<dbReference type="EMBL" id="JAENIB010000001">
    <property type="protein sequence ID" value="MBK1928902.1"/>
    <property type="molecule type" value="Genomic_DNA"/>
</dbReference>
<evidence type="ECO:0000313" key="7">
    <source>
        <dbReference type="Proteomes" id="UP001220209"/>
    </source>
</evidence>
<dbReference type="EMBL" id="JAGEMX010000001">
    <property type="protein sequence ID" value="MBO1828303.1"/>
    <property type="molecule type" value="Genomic_DNA"/>
</dbReference>
<dbReference type="Proteomes" id="UP000611459">
    <property type="component" value="Unassembled WGS sequence"/>
</dbReference>
<keyword evidence="6" id="KW-1185">Reference proteome</keyword>
<dbReference type="EMBL" id="AP018357">
    <property type="protein sequence ID" value="BBA38814.1"/>
    <property type="molecule type" value="Genomic_DNA"/>
</dbReference>
<evidence type="ECO:0000313" key="4">
    <source>
        <dbReference type="EMBL" id="MBO1828303.1"/>
    </source>
</evidence>
<evidence type="ECO:0000256" key="1">
    <source>
        <dbReference type="SAM" id="SignalP"/>
    </source>
</evidence>
<evidence type="ECO:0000313" key="3">
    <source>
        <dbReference type="EMBL" id="MBK1928902.1"/>
    </source>
</evidence>
<sequence>MNLYTSIFLILSLLFAPALSFSEECSKSVECEFYINKQWDLMRRPDGKAGRDGEKINSPSMQDVYVMLRGNQYYLVKESDSNDKSFVIVGIEKLDGQILFNRVIYFSIAMQASAQRGYNVWSADELALTTPQRLSEFSWDLASQWRDNFKSGAASPQKITIQDGFRSIESFVHDINGKIIGRRAYVYSAQLDVTPESLVCFEACPTSQIRFSGELRGGIGKYPVELSIDNENSLIRGEYRYQNKSNKLYLSGRQDGESIFMNEYLDGALKKMTGEFSAIRRGNVFSGLWVAKPQGRKFPFFAVRDGI</sequence>
<keyword evidence="1" id="KW-0732">Signal</keyword>
<protein>
    <recommendedName>
        <fullName evidence="8">Lipoprotein</fullName>
    </recommendedName>
</protein>
<name>A0A250L2F2_9BURK</name>
<evidence type="ECO:0000313" key="2">
    <source>
        <dbReference type="EMBL" id="BBA38814.1"/>
    </source>
</evidence>
<gene>
    <name evidence="2" type="ORF">BCCH1_12350</name>
    <name evidence="4" type="ORF">J4M89_02790</name>
    <name evidence="3" type="ORF">JIN94_03320</name>
    <name evidence="5" type="ORF">LXE91_19290</name>
</gene>
<dbReference type="OrthoDB" id="8779060at2"/>